<protein>
    <submittedName>
        <fullName evidence="1">DUF2278 family protein</fullName>
    </submittedName>
</protein>
<evidence type="ECO:0000313" key="2">
    <source>
        <dbReference type="Proteomes" id="UP000305836"/>
    </source>
</evidence>
<dbReference type="EMBL" id="SZPZ01000001">
    <property type="protein sequence ID" value="TKK82715.1"/>
    <property type="molecule type" value="Genomic_DNA"/>
</dbReference>
<organism evidence="1 2">
    <name type="scientific">Kribbella jiaozuonensis</name>
    <dbReference type="NCBI Taxonomy" id="2575441"/>
    <lineage>
        <taxon>Bacteria</taxon>
        <taxon>Bacillati</taxon>
        <taxon>Actinomycetota</taxon>
        <taxon>Actinomycetes</taxon>
        <taxon>Propionibacteriales</taxon>
        <taxon>Kribbellaceae</taxon>
        <taxon>Kribbella</taxon>
    </lineage>
</organism>
<dbReference type="OrthoDB" id="291334at2"/>
<reference evidence="1 2" key="1">
    <citation type="submission" date="2019-04" db="EMBL/GenBank/DDBJ databases">
        <title>Kribbella sp. NEAU-THZ 27 nov., a novel actinomycete isolated from soil.</title>
        <authorList>
            <person name="Duan L."/>
        </authorList>
    </citation>
    <scope>NUCLEOTIDE SEQUENCE [LARGE SCALE GENOMIC DNA]</scope>
    <source>
        <strain evidence="2">NEAU-THZ27</strain>
    </source>
</reference>
<sequence>MCCSRSSSNDQAIRAPSLSSSRSAVPIIAARPLPETSVSRPVTDRRTIRAGETMPLTSYGVLAGRLVRFAREDPDDFGSWYHGKMYVAAPAGEYEGAVDVSTPSGIPVEYREVRYLDADLFAATAALADGWHLLEKTPSSGALDYIRSQLLTSPSLWMESTADNALDLLEQLLTYSRRVYVFGAPYDEGLGVHDIHYNQGDPPGEFQHLDGIWQDGGTIIERPDGELVAFLTKFKPQVLLTDDDGLPL</sequence>
<dbReference type="AlphaFoldDB" id="A0A4U3M1X5"/>
<keyword evidence="2" id="KW-1185">Reference proteome</keyword>
<evidence type="ECO:0000313" key="1">
    <source>
        <dbReference type="EMBL" id="TKK82715.1"/>
    </source>
</evidence>
<comment type="caution">
    <text evidence="1">The sequence shown here is derived from an EMBL/GenBank/DDBJ whole genome shotgun (WGS) entry which is preliminary data.</text>
</comment>
<proteinExistence type="predicted"/>
<dbReference type="Proteomes" id="UP000305836">
    <property type="component" value="Unassembled WGS sequence"/>
</dbReference>
<accession>A0A4U3M1X5</accession>
<gene>
    <name evidence="1" type="ORF">FDA38_08115</name>
</gene>
<dbReference type="InterPro" id="IPR019268">
    <property type="entry name" value="DUF2278"/>
</dbReference>
<name>A0A4U3M1X5_9ACTN</name>
<dbReference type="Pfam" id="PF10042">
    <property type="entry name" value="DUF2278"/>
    <property type="match status" value="1"/>
</dbReference>